<evidence type="ECO:0000313" key="1">
    <source>
        <dbReference type="EMBL" id="KJH83499.1"/>
    </source>
</evidence>
<dbReference type="EMBL" id="JYHV01000011">
    <property type="protein sequence ID" value="KJH83499.1"/>
    <property type="molecule type" value="Genomic_DNA"/>
</dbReference>
<dbReference type="AlphaFoldDB" id="A0A0D9AS38"/>
<accession>A0A0D9AS38</accession>
<comment type="caution">
    <text evidence="1">The sequence shown here is derived from an EMBL/GenBank/DDBJ whole genome shotgun (WGS) entry which is preliminary data.</text>
</comment>
<name>A0A0D9AS38_STUST</name>
<protein>
    <submittedName>
        <fullName evidence="1">Uncharacterized protein</fullName>
    </submittedName>
</protein>
<organism evidence="1 2">
    <name type="scientific">Stutzerimonas stutzeri</name>
    <name type="common">Pseudomonas stutzeri</name>
    <dbReference type="NCBI Taxonomy" id="316"/>
    <lineage>
        <taxon>Bacteria</taxon>
        <taxon>Pseudomonadati</taxon>
        <taxon>Pseudomonadota</taxon>
        <taxon>Gammaproteobacteria</taxon>
        <taxon>Pseudomonadales</taxon>
        <taxon>Pseudomonadaceae</taxon>
        <taxon>Stutzerimonas</taxon>
    </lineage>
</organism>
<dbReference type="Proteomes" id="UP000032487">
    <property type="component" value="Unassembled WGS sequence"/>
</dbReference>
<gene>
    <name evidence="1" type="ORF">UF78_05415</name>
</gene>
<reference evidence="1 2" key="1">
    <citation type="submission" date="2015-02" db="EMBL/GenBank/DDBJ databases">
        <title>Draft genome sequence of Pseudomonas stutzeri NT0128 isolated from wheat (Triticum turgidum) rhizosphere.</title>
        <authorList>
            <person name="Tovi N."/>
            <person name="Frenk S."/>
            <person name="Hadar Y."/>
            <person name="Minz D."/>
        </authorList>
    </citation>
    <scope>NUCLEOTIDE SEQUENCE [LARGE SCALE GENOMIC DNA]</scope>
    <source>
        <strain evidence="1 2">NT0128</strain>
    </source>
</reference>
<sequence length="184" mass="19161">MCVLIRGVACGSTSRTAAAIESKAVRTSTILAVHTLTTGNIRRICRRAIKGSFLRSITIGTVGLIGTAGTMGAGVRFASFSVGTMDAGQDLTIPTAYARTVRRILVDRPWSAMDAIIGTSGVASTIAITAECFRGQHTGHGASEGRLDSVGLRRSAPPSALGDRLYASVFSDFSSADRASPGRR</sequence>
<proteinExistence type="predicted"/>
<evidence type="ECO:0000313" key="2">
    <source>
        <dbReference type="Proteomes" id="UP000032487"/>
    </source>
</evidence>